<proteinExistence type="predicted"/>
<accession>A0A0D2BW95</accession>
<reference evidence="1 2" key="1">
    <citation type="submission" date="2015-01" db="EMBL/GenBank/DDBJ databases">
        <title>The Genome Sequence of Exophiala xenobiotica CBS118157.</title>
        <authorList>
            <consortium name="The Broad Institute Genomics Platform"/>
            <person name="Cuomo C."/>
            <person name="de Hoog S."/>
            <person name="Gorbushina A."/>
            <person name="Stielow B."/>
            <person name="Teixiera M."/>
            <person name="Abouelleil A."/>
            <person name="Chapman S.B."/>
            <person name="Priest M."/>
            <person name="Young S.K."/>
            <person name="Wortman J."/>
            <person name="Nusbaum C."/>
            <person name="Birren B."/>
        </authorList>
    </citation>
    <scope>NUCLEOTIDE SEQUENCE [LARGE SCALE GENOMIC DNA]</scope>
    <source>
        <strain evidence="1 2">CBS 118157</strain>
    </source>
</reference>
<gene>
    <name evidence="1" type="ORF">PV05_05381</name>
</gene>
<name>A0A0D2BW95_9EURO</name>
<dbReference type="RefSeq" id="XP_013317330.1">
    <property type="nucleotide sequence ID" value="XM_013461876.1"/>
</dbReference>
<protein>
    <submittedName>
        <fullName evidence="1">Uncharacterized protein</fullName>
    </submittedName>
</protein>
<organism evidence="1 2">
    <name type="scientific">Exophiala xenobiotica</name>
    <dbReference type="NCBI Taxonomy" id="348802"/>
    <lineage>
        <taxon>Eukaryota</taxon>
        <taxon>Fungi</taxon>
        <taxon>Dikarya</taxon>
        <taxon>Ascomycota</taxon>
        <taxon>Pezizomycotina</taxon>
        <taxon>Eurotiomycetes</taxon>
        <taxon>Chaetothyriomycetidae</taxon>
        <taxon>Chaetothyriales</taxon>
        <taxon>Herpotrichiellaceae</taxon>
        <taxon>Exophiala</taxon>
    </lineage>
</organism>
<dbReference type="EMBL" id="KN847319">
    <property type="protein sequence ID" value="KIW56746.1"/>
    <property type="molecule type" value="Genomic_DNA"/>
</dbReference>
<keyword evidence="2" id="KW-1185">Reference proteome</keyword>
<dbReference type="Proteomes" id="UP000054342">
    <property type="component" value="Unassembled WGS sequence"/>
</dbReference>
<dbReference type="GeneID" id="25327289"/>
<dbReference type="OrthoDB" id="4120262at2759"/>
<evidence type="ECO:0000313" key="2">
    <source>
        <dbReference type="Proteomes" id="UP000054342"/>
    </source>
</evidence>
<evidence type="ECO:0000313" key="1">
    <source>
        <dbReference type="EMBL" id="KIW56746.1"/>
    </source>
</evidence>
<dbReference type="AlphaFoldDB" id="A0A0D2BW95"/>
<sequence length="101" mass="10614">MPPARMTVTQLSQGIRTFASHSSRRTVAHRLPSLHHSPSARILAKATASTHISAASFPILVRDGLSYGALGALTSVGAFMIYCADKDADLIDLLATPDALG</sequence>
<dbReference type="HOGENOM" id="CLU_176431_0_0_1"/>